<sequence length="161" mass="18458">MPIGKHVVYLFIFIALFVAFLSAGYLALVEQEVRSAGQIGSSPAVEQRLHVQPIGCWYYFGSDPLLGPFEERLDLMSIGTFMSRIYAPLFAEDPIMIRGFWRREEDASIGLFVGNCMVNEIRYDPSEGVFVNMEGYRYVRVCSRDTLERIRSVYMEPLPPR</sequence>
<evidence type="ECO:0000313" key="3">
    <source>
        <dbReference type="Proteomes" id="UP001524383"/>
    </source>
</evidence>
<keyword evidence="1" id="KW-0812">Transmembrane</keyword>
<organism evidence="2 3">
    <name type="scientific">Methanocalculus taiwanensis</name>
    <dbReference type="NCBI Taxonomy" id="106207"/>
    <lineage>
        <taxon>Archaea</taxon>
        <taxon>Methanobacteriati</taxon>
        <taxon>Methanobacteriota</taxon>
        <taxon>Stenosarchaea group</taxon>
        <taxon>Methanomicrobia</taxon>
        <taxon>Methanomicrobiales</taxon>
        <taxon>Methanocalculaceae</taxon>
        <taxon>Methanocalculus</taxon>
    </lineage>
</organism>
<dbReference type="RefSeq" id="WP_255333499.1">
    <property type="nucleotide sequence ID" value="NZ_VOTZ01000035.1"/>
</dbReference>
<protein>
    <recommendedName>
        <fullName evidence="4">DUF1850 domain-containing protein</fullName>
    </recommendedName>
</protein>
<proteinExistence type="predicted"/>
<comment type="caution">
    <text evidence="2">The sequence shown here is derived from an EMBL/GenBank/DDBJ whole genome shotgun (WGS) entry which is preliminary data.</text>
</comment>
<keyword evidence="1" id="KW-1133">Transmembrane helix</keyword>
<evidence type="ECO:0008006" key="4">
    <source>
        <dbReference type="Google" id="ProtNLM"/>
    </source>
</evidence>
<dbReference type="AlphaFoldDB" id="A0ABD4TMW3"/>
<keyword evidence="1" id="KW-0472">Membrane</keyword>
<dbReference type="Proteomes" id="UP001524383">
    <property type="component" value="Unassembled WGS sequence"/>
</dbReference>
<keyword evidence="3" id="KW-1185">Reference proteome</keyword>
<name>A0ABD4TMW3_9EURY</name>
<accession>A0ABD4TMW3</accession>
<reference evidence="2 3" key="1">
    <citation type="submission" date="2019-08" db="EMBL/GenBank/DDBJ databases">
        <authorList>
            <person name="Chen S.-C."/>
            <person name="Lai M.-C."/>
            <person name="You Y.-T."/>
        </authorList>
    </citation>
    <scope>NUCLEOTIDE SEQUENCE [LARGE SCALE GENOMIC DNA]</scope>
    <source>
        <strain evidence="2 3">P2F9704a</strain>
    </source>
</reference>
<dbReference type="EMBL" id="VOTZ01000035">
    <property type="protein sequence ID" value="MCQ1539529.1"/>
    <property type="molecule type" value="Genomic_DNA"/>
</dbReference>
<evidence type="ECO:0000256" key="1">
    <source>
        <dbReference type="SAM" id="Phobius"/>
    </source>
</evidence>
<evidence type="ECO:0000313" key="2">
    <source>
        <dbReference type="EMBL" id="MCQ1539529.1"/>
    </source>
</evidence>
<feature type="transmembrane region" description="Helical" evidence="1">
    <location>
        <begin position="7"/>
        <end position="28"/>
    </location>
</feature>
<gene>
    <name evidence="2" type="ORF">FTO68_11130</name>
</gene>